<evidence type="ECO:0000256" key="2">
    <source>
        <dbReference type="ARBA" id="ARBA00022722"/>
    </source>
</evidence>
<dbReference type="PANTHER" id="PTHR33653:SF1">
    <property type="entry name" value="RIBONUCLEASE VAPC2"/>
    <property type="match status" value="1"/>
</dbReference>
<name>X1J3X9_9ZZZZ</name>
<keyword evidence="5" id="KW-0460">Magnesium</keyword>
<organism evidence="8">
    <name type="scientific">marine sediment metagenome</name>
    <dbReference type="NCBI Taxonomy" id="412755"/>
    <lineage>
        <taxon>unclassified sequences</taxon>
        <taxon>metagenomes</taxon>
        <taxon>ecological metagenomes</taxon>
    </lineage>
</organism>
<keyword evidence="3" id="KW-0479">Metal-binding</keyword>
<evidence type="ECO:0000256" key="3">
    <source>
        <dbReference type="ARBA" id="ARBA00022723"/>
    </source>
</evidence>
<dbReference type="InterPro" id="IPR029060">
    <property type="entry name" value="PIN-like_dom_sf"/>
</dbReference>
<gene>
    <name evidence="8" type="ORF">S03H2_42508</name>
</gene>
<dbReference type="GO" id="GO:0046872">
    <property type="term" value="F:metal ion binding"/>
    <property type="evidence" value="ECO:0007669"/>
    <property type="project" value="UniProtKB-KW"/>
</dbReference>
<dbReference type="GO" id="GO:0016787">
    <property type="term" value="F:hydrolase activity"/>
    <property type="evidence" value="ECO:0007669"/>
    <property type="project" value="UniProtKB-KW"/>
</dbReference>
<dbReference type="GO" id="GO:0004518">
    <property type="term" value="F:nuclease activity"/>
    <property type="evidence" value="ECO:0007669"/>
    <property type="project" value="UniProtKB-KW"/>
</dbReference>
<comment type="caution">
    <text evidence="8">The sequence shown here is derived from an EMBL/GenBank/DDBJ whole genome shotgun (WGS) entry which is preliminary data.</text>
</comment>
<keyword evidence="2" id="KW-0540">Nuclease</keyword>
<dbReference type="PANTHER" id="PTHR33653">
    <property type="entry name" value="RIBONUCLEASE VAPC2"/>
    <property type="match status" value="1"/>
</dbReference>
<evidence type="ECO:0000256" key="6">
    <source>
        <dbReference type="ARBA" id="ARBA00038093"/>
    </source>
</evidence>
<dbReference type="CDD" id="cd18743">
    <property type="entry name" value="PIN_VapC4-5_FitB-like"/>
    <property type="match status" value="1"/>
</dbReference>
<dbReference type="Gene3D" id="3.40.50.1010">
    <property type="entry name" value="5'-nuclease"/>
    <property type="match status" value="1"/>
</dbReference>
<reference evidence="8" key="1">
    <citation type="journal article" date="2014" name="Front. Microbiol.">
        <title>High frequency of phylogenetically diverse reductive dehalogenase-homologous genes in deep subseafloor sedimentary metagenomes.</title>
        <authorList>
            <person name="Kawai M."/>
            <person name="Futagami T."/>
            <person name="Toyoda A."/>
            <person name="Takaki Y."/>
            <person name="Nishi S."/>
            <person name="Hori S."/>
            <person name="Arai W."/>
            <person name="Tsubouchi T."/>
            <person name="Morono Y."/>
            <person name="Uchiyama I."/>
            <person name="Ito T."/>
            <person name="Fujiyama A."/>
            <person name="Inagaki F."/>
            <person name="Takami H."/>
        </authorList>
    </citation>
    <scope>NUCLEOTIDE SEQUENCE</scope>
    <source>
        <strain evidence="8">Expedition CK06-06</strain>
    </source>
</reference>
<comment type="cofactor">
    <cofactor evidence="1">
        <name>Mg(2+)</name>
        <dbReference type="ChEBI" id="CHEBI:18420"/>
    </cofactor>
</comment>
<dbReference type="EMBL" id="BARU01026468">
    <property type="protein sequence ID" value="GAH76210.1"/>
    <property type="molecule type" value="Genomic_DNA"/>
</dbReference>
<evidence type="ECO:0000256" key="4">
    <source>
        <dbReference type="ARBA" id="ARBA00022801"/>
    </source>
</evidence>
<evidence type="ECO:0000313" key="8">
    <source>
        <dbReference type="EMBL" id="GAH76210.1"/>
    </source>
</evidence>
<evidence type="ECO:0000259" key="7">
    <source>
        <dbReference type="Pfam" id="PF01850"/>
    </source>
</evidence>
<proteinExistence type="inferred from homology"/>
<keyword evidence="4" id="KW-0378">Hydrolase</keyword>
<protein>
    <recommendedName>
        <fullName evidence="7">PIN domain-containing protein</fullName>
    </recommendedName>
</protein>
<evidence type="ECO:0000256" key="5">
    <source>
        <dbReference type="ARBA" id="ARBA00022842"/>
    </source>
</evidence>
<dbReference type="SUPFAM" id="SSF88723">
    <property type="entry name" value="PIN domain-like"/>
    <property type="match status" value="1"/>
</dbReference>
<sequence length="132" mass="15405">MKYLLDTNICIYYLKNKYEIDKRIKDAGLNNCSISEITIAELKFGIEKSEQKEKNQKVIQDFIDSIAIIPLISSFDVYAKEKVRLRKEGNIIDEFDLLIGATVIANNMILVTKNISHFERFENIKIENWVKE</sequence>
<feature type="domain" description="PIN" evidence="7">
    <location>
        <begin position="3"/>
        <end position="120"/>
    </location>
</feature>
<dbReference type="Pfam" id="PF01850">
    <property type="entry name" value="PIN"/>
    <property type="match status" value="1"/>
</dbReference>
<dbReference type="InterPro" id="IPR050556">
    <property type="entry name" value="Type_II_TA_system_RNase"/>
</dbReference>
<accession>X1J3X9</accession>
<comment type="similarity">
    <text evidence="6">Belongs to the PINc/VapC protein family.</text>
</comment>
<dbReference type="AlphaFoldDB" id="X1J3X9"/>
<evidence type="ECO:0000256" key="1">
    <source>
        <dbReference type="ARBA" id="ARBA00001946"/>
    </source>
</evidence>
<dbReference type="InterPro" id="IPR002716">
    <property type="entry name" value="PIN_dom"/>
</dbReference>